<sequence>MQSGNMPFSGRRIVVATGTTGRMRACSTRI</sequence>
<evidence type="ECO:0000313" key="1">
    <source>
        <dbReference type="EMBL" id="DAF88468.1"/>
    </source>
</evidence>
<name>A0A8S5U1X9_9CAUD</name>
<proteinExistence type="predicted"/>
<protein>
    <submittedName>
        <fullName evidence="1">Uncharacterized protein</fullName>
    </submittedName>
</protein>
<reference evidence="1" key="1">
    <citation type="journal article" date="2021" name="Proc. Natl. Acad. Sci. U.S.A.">
        <title>A Catalog of Tens of Thousands of Viruses from Human Metagenomes Reveals Hidden Associations with Chronic Diseases.</title>
        <authorList>
            <person name="Tisza M.J."/>
            <person name="Buck C.B."/>
        </authorList>
    </citation>
    <scope>NUCLEOTIDE SEQUENCE</scope>
    <source>
        <strain evidence="1">CtdHi7</strain>
    </source>
</reference>
<dbReference type="EMBL" id="BK015985">
    <property type="protein sequence ID" value="DAF88468.1"/>
    <property type="molecule type" value="Genomic_DNA"/>
</dbReference>
<organism evidence="1">
    <name type="scientific">Siphoviridae sp. ctdHi7</name>
    <dbReference type="NCBI Taxonomy" id="2825577"/>
    <lineage>
        <taxon>Viruses</taxon>
        <taxon>Duplodnaviria</taxon>
        <taxon>Heunggongvirae</taxon>
        <taxon>Uroviricota</taxon>
        <taxon>Caudoviricetes</taxon>
    </lineage>
</organism>
<accession>A0A8S5U1X9</accession>